<dbReference type="Pfam" id="PF05362">
    <property type="entry name" value="Lon_C"/>
    <property type="match status" value="1"/>
</dbReference>
<feature type="active site" evidence="1">
    <location>
        <position position="311"/>
    </location>
</feature>
<keyword evidence="3" id="KW-1133">Transmembrane helix</keyword>
<dbReference type="EMBL" id="LR134477">
    <property type="protein sequence ID" value="VEI15719.1"/>
    <property type="molecule type" value="Genomic_DNA"/>
</dbReference>
<evidence type="ECO:0000256" key="2">
    <source>
        <dbReference type="SAM" id="MobiDB-lite"/>
    </source>
</evidence>
<keyword evidence="1 5" id="KW-0645">Protease</keyword>
<dbReference type="KEGG" id="avc:NCTC10951_01308"/>
<protein>
    <recommendedName>
        <fullName evidence="1">endopeptidase La</fullName>
        <ecNumber evidence="1">3.4.21.53</ecNumber>
    </recommendedName>
</protein>
<evidence type="ECO:0000313" key="5">
    <source>
        <dbReference type="EMBL" id="VEI15719.1"/>
    </source>
</evidence>
<dbReference type="PANTHER" id="PTHR10046">
    <property type="entry name" value="ATP DEPENDENT LON PROTEASE FAMILY MEMBER"/>
    <property type="match status" value="1"/>
</dbReference>
<dbReference type="RefSeq" id="WP_197722358.1">
    <property type="nucleotide sequence ID" value="NZ_JASPER010000026.1"/>
</dbReference>
<dbReference type="InterPro" id="IPR014721">
    <property type="entry name" value="Ribsml_uS5_D2-typ_fold_subgr"/>
</dbReference>
<gene>
    <name evidence="5" type="primary">ylbL</name>
    <name evidence="5" type="ORF">NCTC10951_01308</name>
</gene>
<keyword evidence="3" id="KW-0812">Transmembrane</keyword>
<evidence type="ECO:0000313" key="6">
    <source>
        <dbReference type="Proteomes" id="UP000268658"/>
    </source>
</evidence>
<accession>A0A3S4VAB0</accession>
<dbReference type="PROSITE" id="PS51786">
    <property type="entry name" value="LON_PROTEOLYTIC"/>
    <property type="match status" value="1"/>
</dbReference>
<dbReference type="GO" id="GO:0030163">
    <property type="term" value="P:protein catabolic process"/>
    <property type="evidence" value="ECO:0007669"/>
    <property type="project" value="InterPro"/>
</dbReference>
<comment type="catalytic activity">
    <reaction evidence="1">
        <text>Hydrolysis of proteins in presence of ATP.</text>
        <dbReference type="EC" id="3.4.21.53"/>
    </reaction>
</comment>
<feature type="region of interest" description="Disordered" evidence="2">
    <location>
        <begin position="1"/>
        <end position="63"/>
    </location>
</feature>
<feature type="domain" description="Lon proteolytic" evidence="4">
    <location>
        <begin position="303"/>
        <end position="404"/>
    </location>
</feature>
<evidence type="ECO:0000259" key="4">
    <source>
        <dbReference type="PROSITE" id="PS51786"/>
    </source>
</evidence>
<keyword evidence="3" id="KW-0472">Membrane</keyword>
<dbReference type="GO" id="GO:0004176">
    <property type="term" value="F:ATP-dependent peptidase activity"/>
    <property type="evidence" value="ECO:0007669"/>
    <property type="project" value="UniProtKB-UniRule"/>
</dbReference>
<dbReference type="SUPFAM" id="SSF54211">
    <property type="entry name" value="Ribosomal protein S5 domain 2-like"/>
    <property type="match status" value="1"/>
</dbReference>
<evidence type="ECO:0000256" key="1">
    <source>
        <dbReference type="PROSITE-ProRule" id="PRU01122"/>
    </source>
</evidence>
<dbReference type="EC" id="3.4.21.53" evidence="1"/>
<dbReference type="InterPro" id="IPR027065">
    <property type="entry name" value="Lon_Prtase"/>
</dbReference>
<feature type="active site" evidence="1">
    <location>
        <position position="356"/>
    </location>
</feature>
<dbReference type="AlphaFoldDB" id="A0A3S4VAB0"/>
<dbReference type="GO" id="GO:0005524">
    <property type="term" value="F:ATP binding"/>
    <property type="evidence" value="ECO:0007669"/>
    <property type="project" value="InterPro"/>
</dbReference>
<organism evidence="5 6">
    <name type="scientific">Actinomyces viscosus</name>
    <dbReference type="NCBI Taxonomy" id="1656"/>
    <lineage>
        <taxon>Bacteria</taxon>
        <taxon>Bacillati</taxon>
        <taxon>Actinomycetota</taxon>
        <taxon>Actinomycetes</taxon>
        <taxon>Actinomycetales</taxon>
        <taxon>Actinomycetaceae</taxon>
        <taxon>Actinomyces</taxon>
    </lineage>
</organism>
<dbReference type="Proteomes" id="UP000268658">
    <property type="component" value="Chromosome"/>
</dbReference>
<dbReference type="GO" id="GO:0004252">
    <property type="term" value="F:serine-type endopeptidase activity"/>
    <property type="evidence" value="ECO:0007669"/>
    <property type="project" value="UniProtKB-UniRule"/>
</dbReference>
<proteinExistence type="inferred from homology"/>
<dbReference type="GO" id="GO:0006508">
    <property type="term" value="P:proteolysis"/>
    <property type="evidence" value="ECO:0007669"/>
    <property type="project" value="UniProtKB-KW"/>
</dbReference>
<keyword evidence="1" id="KW-0720">Serine protease</keyword>
<dbReference type="Gene3D" id="3.30.230.10">
    <property type="match status" value="1"/>
</dbReference>
<sequence length="418" mass="43735">MSHDERVTHPDQHDAADAVDSVSPDRPRGTRADDEDQIGRAERTDTPSTETSRTPREERRRRMLRRSAAAGTFVLVVALIVAVFVVPVNAVIEAPGPTWNVLDNGSSSDQDVLKVTGTETYPTEGALRMTTVSVSGCPGYPVTTADLVAAWFSADKRIVDRNEVCPQDQSAEQVEETGKAQMTASQDSAVIAALIETGMAGAMHLTVTEVTEQQTSTEIQAEDVLETITPEGGQTTTITSFSQLRELMTTIPEGTRVTLGVRRGEQQVNAALTTIAPQEGTTGSLLGLSLKISVDSPVEATFGLSDVGGPSAGMMFALGVVDEITPGSLTGGKDISGTGTIDMNGQVGPIGGIQQKMAGARNSGSKFFLAPASNCDEVKGHEPEGMQVFAVSTLHEAVTATEAIASGNTSGLATCSAQ</sequence>
<feature type="compositionally biased region" description="Basic and acidic residues" evidence="2">
    <location>
        <begin position="23"/>
        <end position="45"/>
    </location>
</feature>
<feature type="compositionally biased region" description="Basic and acidic residues" evidence="2">
    <location>
        <begin position="1"/>
        <end position="16"/>
    </location>
</feature>
<comment type="similarity">
    <text evidence="1">Belongs to the peptidase S16 family.</text>
</comment>
<reference evidence="5 6" key="1">
    <citation type="submission" date="2018-12" db="EMBL/GenBank/DDBJ databases">
        <authorList>
            <consortium name="Pathogen Informatics"/>
        </authorList>
    </citation>
    <scope>NUCLEOTIDE SEQUENCE [LARGE SCALE GENOMIC DNA]</scope>
    <source>
        <strain evidence="5 6">NCTC10951</strain>
    </source>
</reference>
<keyword evidence="1" id="KW-0378">Hydrolase</keyword>
<name>A0A3S4VAB0_ACTVI</name>
<feature type="transmembrane region" description="Helical" evidence="3">
    <location>
        <begin position="68"/>
        <end position="88"/>
    </location>
</feature>
<dbReference type="InterPro" id="IPR008269">
    <property type="entry name" value="Lon_proteolytic"/>
</dbReference>
<dbReference type="InterPro" id="IPR020568">
    <property type="entry name" value="Ribosomal_Su5_D2-typ_SF"/>
</dbReference>
<evidence type="ECO:0000256" key="3">
    <source>
        <dbReference type="SAM" id="Phobius"/>
    </source>
</evidence>